<feature type="region of interest" description="Disordered" evidence="2">
    <location>
        <begin position="336"/>
        <end position="367"/>
    </location>
</feature>
<protein>
    <recommendedName>
        <fullName evidence="7">DNA primase/polymerase bifunctional N-terminal domain-containing protein</fullName>
    </recommendedName>
</protein>
<evidence type="ECO:0008006" key="7">
    <source>
        <dbReference type="Google" id="ProtNLM"/>
    </source>
</evidence>
<dbReference type="SMART" id="SM00943">
    <property type="entry name" value="Prim-Pol"/>
    <property type="match status" value="1"/>
</dbReference>
<dbReference type="SMART" id="SM00885">
    <property type="entry name" value="D5_N"/>
    <property type="match status" value="1"/>
</dbReference>
<dbReference type="GO" id="GO:0016787">
    <property type="term" value="F:hydrolase activity"/>
    <property type="evidence" value="ECO:0007669"/>
    <property type="project" value="UniProtKB-KW"/>
</dbReference>
<evidence type="ECO:0000256" key="1">
    <source>
        <dbReference type="ARBA" id="ARBA00022801"/>
    </source>
</evidence>
<dbReference type="PANTHER" id="PTHR35372">
    <property type="entry name" value="ATP BINDING PROTEIN-RELATED"/>
    <property type="match status" value="1"/>
</dbReference>
<dbReference type="Pfam" id="PF08706">
    <property type="entry name" value="D5_N"/>
    <property type="match status" value="1"/>
</dbReference>
<reference evidence="5 6" key="1">
    <citation type="journal article" date="2014" name="Nat. Commun.">
        <title>Klebsormidium flaccidum genome reveals primary factors for plant terrestrial adaptation.</title>
        <authorList>
            <person name="Hori K."/>
            <person name="Maruyama F."/>
            <person name="Fujisawa T."/>
            <person name="Togashi T."/>
            <person name="Yamamoto N."/>
            <person name="Seo M."/>
            <person name="Sato S."/>
            <person name="Yamada T."/>
            <person name="Mori H."/>
            <person name="Tajima N."/>
            <person name="Moriyama T."/>
            <person name="Ikeuchi M."/>
            <person name="Watanabe M."/>
            <person name="Wada H."/>
            <person name="Kobayashi K."/>
            <person name="Saito M."/>
            <person name="Masuda T."/>
            <person name="Sasaki-Sekimoto Y."/>
            <person name="Mashiguchi K."/>
            <person name="Awai K."/>
            <person name="Shimojima M."/>
            <person name="Masuda S."/>
            <person name="Iwai M."/>
            <person name="Nobusawa T."/>
            <person name="Narise T."/>
            <person name="Kondo S."/>
            <person name="Saito H."/>
            <person name="Sato R."/>
            <person name="Murakawa M."/>
            <person name="Ihara Y."/>
            <person name="Oshima-Yamada Y."/>
            <person name="Ohtaka K."/>
            <person name="Satoh M."/>
            <person name="Sonobe K."/>
            <person name="Ishii M."/>
            <person name="Ohtani R."/>
            <person name="Kanamori-Sato M."/>
            <person name="Honoki R."/>
            <person name="Miyazaki D."/>
            <person name="Mochizuki H."/>
            <person name="Umetsu J."/>
            <person name="Higashi K."/>
            <person name="Shibata D."/>
            <person name="Kamiya Y."/>
            <person name="Sato N."/>
            <person name="Nakamura Y."/>
            <person name="Tabata S."/>
            <person name="Ida S."/>
            <person name="Kurokawa K."/>
            <person name="Ohta H."/>
        </authorList>
    </citation>
    <scope>NUCLEOTIDE SEQUENCE [LARGE SCALE GENOMIC DNA]</scope>
    <source>
        <strain evidence="5 6">NIES-2285</strain>
    </source>
</reference>
<keyword evidence="1" id="KW-0378">Hydrolase</keyword>
<dbReference type="EMBL" id="DF238280">
    <property type="protein sequence ID" value="GAQ93160.1"/>
    <property type="molecule type" value="Genomic_DNA"/>
</dbReference>
<dbReference type="InterPro" id="IPR015330">
    <property type="entry name" value="DNA_primase/pol_bifunc_N"/>
</dbReference>
<name>A0A1Y1IQN1_KLENI</name>
<keyword evidence="6" id="KW-1185">Reference proteome</keyword>
<evidence type="ECO:0000313" key="5">
    <source>
        <dbReference type="EMBL" id="GAQ93160.1"/>
    </source>
</evidence>
<dbReference type="InterPro" id="IPR014818">
    <property type="entry name" value="Phage/plasmid_primase_P4_C"/>
</dbReference>
<dbReference type="PANTHER" id="PTHR35372:SF2">
    <property type="entry name" value="SF3 HELICASE DOMAIN-CONTAINING PROTEIN"/>
    <property type="match status" value="1"/>
</dbReference>
<evidence type="ECO:0000256" key="2">
    <source>
        <dbReference type="SAM" id="MobiDB-lite"/>
    </source>
</evidence>
<gene>
    <name evidence="5" type="ORF">KFL_013310010</name>
</gene>
<sequence length="703" mass="78311">MTTSLNRSSDSDSESLEATVDRNIESEPNSASEAKDGESLEGMEFEDRLIRPNCLKARRTSASKEGRGPATMRRAATSQSLYRKKQGGKNREGPDGKLLVVIMQSERLIRPPSSSSPFDEDVEAEERAIESRSEVGDQSATSSEWGDRPDDNDTTWDSDDEGDFEELREFFGVCRIDLGFERDCTELEQEFAKPGRNSIAIVTEQSDIYALDVDVKDGGFEALERMVTENDVFLDDTPHVITGNGGLHLLFSLSKSEEAGLLNSSNRARILYSGEAVGIVVRGRGGMLYTAPSSYKGVDGIRRSYEWKEEILPDRSNLRAVPDWLIRILNGSGEAPSERGRMARGGDGARKPQTVPIGPPRPIEDPRLTPPAAVLERVKACVAATGDTASWFDRLKMGDSGPMYVFRVAAPRRCPYGNHHDGSNNFSVLVRKRDLLYCCNSSECQGVRPLLKIGELTRSEAMSGGETRAFGADDVSAINSLHKRFVDAWAFEGDVGGSKIVGEMYAGSGRLCFDGECWHYWDGRRFVADEKSAFFVKNVLINQLRIVYKQVRDELSAAIETTRDEEQREVLQQQLKHLRTYNNSREMGSTLDLARGELFVPNFIQQLDANPDVLNTKNGVLLLRTGMLDAHRPEYMCSKIAETDFMEIEYPTPLVDAFLSDIFNHDSELVDYIRKLYGYALNGHTREEIFVLLLGGGGEHLID</sequence>
<organism evidence="5 6">
    <name type="scientific">Klebsormidium nitens</name>
    <name type="common">Green alga</name>
    <name type="synonym">Ulothrix nitens</name>
    <dbReference type="NCBI Taxonomy" id="105231"/>
    <lineage>
        <taxon>Eukaryota</taxon>
        <taxon>Viridiplantae</taxon>
        <taxon>Streptophyta</taxon>
        <taxon>Klebsormidiophyceae</taxon>
        <taxon>Klebsormidiales</taxon>
        <taxon>Klebsormidiaceae</taxon>
        <taxon>Klebsormidium</taxon>
    </lineage>
</organism>
<evidence type="ECO:0000259" key="4">
    <source>
        <dbReference type="SMART" id="SM00943"/>
    </source>
</evidence>
<dbReference type="Pfam" id="PF09250">
    <property type="entry name" value="Prim-Pol"/>
    <property type="match status" value="1"/>
</dbReference>
<feature type="compositionally biased region" description="Acidic residues" evidence="2">
    <location>
        <begin position="152"/>
        <end position="161"/>
    </location>
</feature>
<dbReference type="AlphaFoldDB" id="A0A1Y1IQN1"/>
<feature type="compositionally biased region" description="Basic and acidic residues" evidence="2">
    <location>
        <begin position="125"/>
        <end position="135"/>
    </location>
</feature>
<dbReference type="SUPFAM" id="SSF56747">
    <property type="entry name" value="Prim-pol domain"/>
    <property type="match status" value="1"/>
</dbReference>
<evidence type="ECO:0000313" key="6">
    <source>
        <dbReference type="Proteomes" id="UP000054558"/>
    </source>
</evidence>
<feature type="domain" description="Bacteriophage/plasmid primase P4 C-terminal" evidence="3">
    <location>
        <begin position="498"/>
        <end position="664"/>
    </location>
</feature>
<proteinExistence type="predicted"/>
<feature type="region of interest" description="Disordered" evidence="2">
    <location>
        <begin position="1"/>
        <end position="161"/>
    </location>
</feature>
<evidence type="ECO:0000259" key="3">
    <source>
        <dbReference type="SMART" id="SM00885"/>
    </source>
</evidence>
<dbReference type="InterPro" id="IPR051620">
    <property type="entry name" value="ORF904-like_C"/>
</dbReference>
<feature type="domain" description="DNA primase/polymerase bifunctional N-terminal" evidence="4">
    <location>
        <begin position="164"/>
        <end position="325"/>
    </location>
</feature>
<dbReference type="Proteomes" id="UP000054558">
    <property type="component" value="Unassembled WGS sequence"/>
</dbReference>
<accession>A0A1Y1IQN1</accession>